<dbReference type="InterPro" id="IPR001469">
    <property type="entry name" value="ATP_synth_F1_dsu/esu"/>
</dbReference>
<evidence type="ECO:0000256" key="6">
    <source>
        <dbReference type="ARBA" id="ARBA00023065"/>
    </source>
</evidence>
<evidence type="ECO:0000256" key="4">
    <source>
        <dbReference type="ARBA" id="ARBA00011648"/>
    </source>
</evidence>
<dbReference type="SUPFAM" id="SSF46604">
    <property type="entry name" value="Epsilon subunit of F1F0-ATP synthase C-terminal domain"/>
    <property type="match status" value="1"/>
</dbReference>
<comment type="subcellular location">
    <subcellularLocation>
        <location evidence="2 10">Cell membrane</location>
        <topology evidence="2 10">Peripheral membrane protein</topology>
    </subcellularLocation>
</comment>
<dbReference type="InterPro" id="IPR036794">
    <property type="entry name" value="ATP_F1_dsu/esu_C_sf"/>
</dbReference>
<dbReference type="CDD" id="cd12152">
    <property type="entry name" value="F1-ATPase_delta"/>
    <property type="match status" value="1"/>
</dbReference>
<keyword evidence="10" id="KW-1003">Cell membrane</keyword>
<keyword evidence="7 10" id="KW-0472">Membrane</keyword>
<comment type="subunit">
    <text evidence="4 10 11">F-type ATPases have 2 components, CF(1) - the catalytic core - and CF(0) - the membrane proton channel. CF(1) has five subunits: alpha(3), beta(3), gamma(1), delta(1), epsilon(1). CF(0) has three main subunits: a, b and c.</text>
</comment>
<accession>A0ABN8W203</accession>
<proteinExistence type="inferred from homology"/>
<evidence type="ECO:0000256" key="2">
    <source>
        <dbReference type="ARBA" id="ARBA00004202"/>
    </source>
</evidence>
<dbReference type="HAMAP" id="MF_00530">
    <property type="entry name" value="ATP_synth_epsil_bac"/>
    <property type="match status" value="1"/>
</dbReference>
<dbReference type="PANTHER" id="PTHR13822:SF10">
    <property type="entry name" value="ATP SYNTHASE EPSILON CHAIN, CHLOROPLASTIC"/>
    <property type="match status" value="1"/>
</dbReference>
<evidence type="ECO:0000256" key="1">
    <source>
        <dbReference type="ARBA" id="ARBA00003543"/>
    </source>
</evidence>
<evidence type="ECO:0000256" key="9">
    <source>
        <dbReference type="ARBA" id="ARBA00023310"/>
    </source>
</evidence>
<evidence type="ECO:0000256" key="11">
    <source>
        <dbReference type="RuleBase" id="RU003656"/>
    </source>
</evidence>
<keyword evidence="6 10" id="KW-0406">Ion transport</keyword>
<dbReference type="Pfam" id="PF02823">
    <property type="entry name" value="ATP-synt_DE_N"/>
    <property type="match status" value="1"/>
</dbReference>
<dbReference type="SUPFAM" id="SSF51344">
    <property type="entry name" value="Epsilon subunit of F1F0-ATP synthase N-terminal domain"/>
    <property type="match status" value="1"/>
</dbReference>
<evidence type="ECO:0000256" key="3">
    <source>
        <dbReference type="ARBA" id="ARBA00005712"/>
    </source>
</evidence>
<gene>
    <name evidence="10 14" type="primary">atpC</name>
    <name evidence="14" type="ORF">NSPWAT_1210</name>
</gene>
<keyword evidence="5 10" id="KW-0813">Transport</keyword>
<dbReference type="NCBIfam" id="NF009980">
    <property type="entry name" value="PRK13446.1"/>
    <property type="match status" value="1"/>
</dbReference>
<keyword evidence="9 10" id="KW-0066">ATP synthesis</keyword>
<dbReference type="Proteomes" id="UP001157733">
    <property type="component" value="Chromosome"/>
</dbReference>
<keyword evidence="8 10" id="KW-0139">CF(1)</keyword>
<dbReference type="InterPro" id="IPR020547">
    <property type="entry name" value="ATP_synth_F1_esu_C"/>
</dbReference>
<comment type="function">
    <text evidence="1 10">Produces ATP from ADP in the presence of a proton gradient across the membrane.</text>
</comment>
<dbReference type="EMBL" id="OX336137">
    <property type="protein sequence ID" value="CAI2718069.1"/>
    <property type="molecule type" value="Genomic_DNA"/>
</dbReference>
<dbReference type="PANTHER" id="PTHR13822">
    <property type="entry name" value="ATP SYNTHASE DELTA/EPSILON CHAIN"/>
    <property type="match status" value="1"/>
</dbReference>
<dbReference type="InterPro" id="IPR020546">
    <property type="entry name" value="ATP_synth_F1_dsu/esu_N"/>
</dbReference>
<evidence type="ECO:0000259" key="13">
    <source>
        <dbReference type="Pfam" id="PF02823"/>
    </source>
</evidence>
<keyword evidence="10" id="KW-0375">Hydrogen ion transport</keyword>
<keyword evidence="15" id="KW-1185">Reference proteome</keyword>
<evidence type="ECO:0000313" key="15">
    <source>
        <dbReference type="Proteomes" id="UP001157733"/>
    </source>
</evidence>
<name>A0ABN8W203_9BACT</name>
<dbReference type="NCBIfam" id="TIGR01216">
    <property type="entry name" value="ATP_synt_epsi"/>
    <property type="match status" value="1"/>
</dbReference>
<evidence type="ECO:0000259" key="12">
    <source>
        <dbReference type="Pfam" id="PF00401"/>
    </source>
</evidence>
<evidence type="ECO:0000256" key="7">
    <source>
        <dbReference type="ARBA" id="ARBA00023136"/>
    </source>
</evidence>
<dbReference type="Pfam" id="PF00401">
    <property type="entry name" value="ATP-synt_DE"/>
    <property type="match status" value="1"/>
</dbReference>
<evidence type="ECO:0000256" key="8">
    <source>
        <dbReference type="ARBA" id="ARBA00023196"/>
    </source>
</evidence>
<protein>
    <recommendedName>
        <fullName evidence="10">ATP synthase epsilon chain</fullName>
    </recommendedName>
    <alternativeName>
        <fullName evidence="10">ATP synthase F1 sector epsilon subunit</fullName>
    </alternativeName>
    <alternativeName>
        <fullName evidence="10">F-ATPase epsilon subunit</fullName>
    </alternativeName>
</protein>
<reference evidence="14 15" key="1">
    <citation type="submission" date="2022-09" db="EMBL/GenBank/DDBJ databases">
        <authorList>
            <person name="Kop L."/>
        </authorList>
    </citation>
    <scope>NUCLEOTIDE SEQUENCE [LARGE SCALE GENOMIC DNA]</scope>
    <source>
        <strain evidence="14 15">347</strain>
    </source>
</reference>
<dbReference type="Gene3D" id="2.60.15.10">
    <property type="entry name" value="F0F1 ATP synthase delta/epsilon subunit, N-terminal"/>
    <property type="match status" value="1"/>
</dbReference>
<sequence>MSMAEDKQKLHFTLVTPEREMVNDADVDQVNIPGSEGDLGILPLHAPLFTTMRPGSFSYEKGDEIISLVVGHGYAEVTDDRVTVLAESAEYLSEVDVARAKEAKAKAEAELANPDLAEAELREAQNKLFRAMARIESKGSE</sequence>
<organism evidence="14 15">
    <name type="scientific">Nitrospina watsonii</name>
    <dbReference type="NCBI Taxonomy" id="1323948"/>
    <lineage>
        <taxon>Bacteria</taxon>
        <taxon>Pseudomonadati</taxon>
        <taxon>Nitrospinota/Tectimicrobiota group</taxon>
        <taxon>Nitrospinota</taxon>
        <taxon>Nitrospinia</taxon>
        <taxon>Nitrospinales</taxon>
        <taxon>Nitrospinaceae</taxon>
        <taxon>Nitrospina</taxon>
    </lineage>
</organism>
<feature type="domain" description="ATP synthase epsilon subunit C-terminal" evidence="12">
    <location>
        <begin position="94"/>
        <end position="136"/>
    </location>
</feature>
<evidence type="ECO:0000313" key="14">
    <source>
        <dbReference type="EMBL" id="CAI2718069.1"/>
    </source>
</evidence>
<comment type="similarity">
    <text evidence="3 10 11">Belongs to the ATPase epsilon chain family.</text>
</comment>
<evidence type="ECO:0000256" key="10">
    <source>
        <dbReference type="HAMAP-Rule" id="MF_00530"/>
    </source>
</evidence>
<evidence type="ECO:0000256" key="5">
    <source>
        <dbReference type="ARBA" id="ARBA00022448"/>
    </source>
</evidence>
<dbReference type="InterPro" id="IPR036771">
    <property type="entry name" value="ATPsynth_dsu/esu_N"/>
</dbReference>
<feature type="domain" description="ATP synthase F1 complex delta/epsilon subunit N-terminal" evidence="13">
    <location>
        <begin position="10"/>
        <end position="89"/>
    </location>
</feature>